<keyword evidence="3" id="KW-0436">Ligase</keyword>
<dbReference type="OrthoDB" id="6509636at2759"/>
<evidence type="ECO:0000256" key="1">
    <source>
        <dbReference type="ARBA" id="ARBA00005179"/>
    </source>
</evidence>
<dbReference type="Pfam" id="PF00501">
    <property type="entry name" value="AMP-binding"/>
    <property type="match status" value="1"/>
</dbReference>
<accession>A0A1L9S8M1</accession>
<protein>
    <recommendedName>
        <fullName evidence="10">AMP-dependent synthetase/ligase domain-containing protein</fullName>
    </recommendedName>
</protein>
<dbReference type="GO" id="GO:0019748">
    <property type="term" value="P:secondary metabolic process"/>
    <property type="evidence" value="ECO:0007669"/>
    <property type="project" value="TreeGrafter"/>
</dbReference>
<dbReference type="Pfam" id="PF13193">
    <property type="entry name" value="AMP-binding_C"/>
    <property type="match status" value="1"/>
</dbReference>
<comment type="pathway">
    <text evidence="1">Secondary metabolite biosynthesis.</text>
</comment>
<dbReference type="RefSeq" id="XP_022578004.1">
    <property type="nucleotide sequence ID" value="XM_022729923.1"/>
</dbReference>
<dbReference type="Gene3D" id="3.40.50.12780">
    <property type="entry name" value="N-terminal domain of ligase-like"/>
    <property type="match status" value="1"/>
</dbReference>
<dbReference type="InterPro" id="IPR045851">
    <property type="entry name" value="AMP-bd_C_sf"/>
</dbReference>
<dbReference type="Gene3D" id="3.30.300.30">
    <property type="match status" value="1"/>
</dbReference>
<dbReference type="PROSITE" id="PS00455">
    <property type="entry name" value="AMP_BINDING"/>
    <property type="match status" value="1"/>
</dbReference>
<keyword evidence="9" id="KW-1185">Reference proteome</keyword>
<dbReference type="GO" id="GO:0016405">
    <property type="term" value="F:CoA-ligase activity"/>
    <property type="evidence" value="ECO:0007669"/>
    <property type="project" value="TreeGrafter"/>
</dbReference>
<evidence type="ECO:0000313" key="8">
    <source>
        <dbReference type="EMBL" id="OJJ43494.1"/>
    </source>
</evidence>
<dbReference type="STRING" id="1073090.A0A1L9S8M1"/>
<dbReference type="Proteomes" id="UP000184188">
    <property type="component" value="Unassembled WGS sequence"/>
</dbReference>
<name>A0A1L9S8M1_9EURO</name>
<dbReference type="InterPro" id="IPR042099">
    <property type="entry name" value="ANL_N_sf"/>
</dbReference>
<evidence type="ECO:0008006" key="10">
    <source>
        <dbReference type="Google" id="ProtNLM"/>
    </source>
</evidence>
<evidence type="ECO:0000256" key="5">
    <source>
        <dbReference type="ARBA" id="ARBA00022840"/>
    </source>
</evidence>
<dbReference type="GO" id="GO:0005524">
    <property type="term" value="F:ATP binding"/>
    <property type="evidence" value="ECO:0007669"/>
    <property type="project" value="UniProtKB-KW"/>
</dbReference>
<comment type="similarity">
    <text evidence="2">Belongs to the ATP-dependent AMP-binding enzyme family.</text>
</comment>
<keyword evidence="4" id="KW-0547">Nucleotide-binding</keyword>
<dbReference type="PANTHER" id="PTHR24096">
    <property type="entry name" value="LONG-CHAIN-FATTY-ACID--COA LIGASE"/>
    <property type="match status" value="1"/>
</dbReference>
<evidence type="ECO:0000259" key="7">
    <source>
        <dbReference type="Pfam" id="PF13193"/>
    </source>
</evidence>
<feature type="domain" description="AMP-dependent synthetase/ligase" evidence="6">
    <location>
        <begin position="17"/>
        <end position="405"/>
    </location>
</feature>
<evidence type="ECO:0000259" key="6">
    <source>
        <dbReference type="Pfam" id="PF00501"/>
    </source>
</evidence>
<keyword evidence="5" id="KW-0067">ATP-binding</keyword>
<evidence type="ECO:0000256" key="2">
    <source>
        <dbReference type="ARBA" id="ARBA00006432"/>
    </source>
</evidence>
<gene>
    <name evidence="8" type="ORF">ASPZODRAFT_73829</name>
</gene>
<reference evidence="9" key="1">
    <citation type="journal article" date="2017" name="Genome Biol.">
        <title>Comparative genomics reveals high biological diversity and specific adaptations in the industrially and medically important fungal genus Aspergillus.</title>
        <authorList>
            <person name="de Vries R.P."/>
            <person name="Riley R."/>
            <person name="Wiebenga A."/>
            <person name="Aguilar-Osorio G."/>
            <person name="Amillis S."/>
            <person name="Uchima C.A."/>
            <person name="Anderluh G."/>
            <person name="Asadollahi M."/>
            <person name="Askin M."/>
            <person name="Barry K."/>
            <person name="Battaglia E."/>
            <person name="Bayram O."/>
            <person name="Benocci T."/>
            <person name="Braus-Stromeyer S.A."/>
            <person name="Caldana C."/>
            <person name="Canovas D."/>
            <person name="Cerqueira G.C."/>
            <person name="Chen F."/>
            <person name="Chen W."/>
            <person name="Choi C."/>
            <person name="Clum A."/>
            <person name="Dos Santos R.A."/>
            <person name="Damasio A.R."/>
            <person name="Diallinas G."/>
            <person name="Emri T."/>
            <person name="Fekete E."/>
            <person name="Flipphi M."/>
            <person name="Freyberg S."/>
            <person name="Gallo A."/>
            <person name="Gournas C."/>
            <person name="Habgood R."/>
            <person name="Hainaut M."/>
            <person name="Harispe M.L."/>
            <person name="Henrissat B."/>
            <person name="Hilden K.S."/>
            <person name="Hope R."/>
            <person name="Hossain A."/>
            <person name="Karabika E."/>
            <person name="Karaffa L."/>
            <person name="Karanyi Z."/>
            <person name="Krasevec N."/>
            <person name="Kuo A."/>
            <person name="Kusch H."/>
            <person name="LaButti K."/>
            <person name="Lagendijk E.L."/>
            <person name="Lapidus A."/>
            <person name="Levasseur A."/>
            <person name="Lindquist E."/>
            <person name="Lipzen A."/>
            <person name="Logrieco A.F."/>
            <person name="MacCabe A."/>
            <person name="Maekelae M.R."/>
            <person name="Malavazi I."/>
            <person name="Melin P."/>
            <person name="Meyer V."/>
            <person name="Mielnichuk N."/>
            <person name="Miskei M."/>
            <person name="Molnar A.P."/>
            <person name="Mule G."/>
            <person name="Ngan C.Y."/>
            <person name="Orejas M."/>
            <person name="Orosz E."/>
            <person name="Ouedraogo J.P."/>
            <person name="Overkamp K.M."/>
            <person name="Park H.-S."/>
            <person name="Perrone G."/>
            <person name="Piumi F."/>
            <person name="Punt P.J."/>
            <person name="Ram A.F."/>
            <person name="Ramon A."/>
            <person name="Rauscher S."/>
            <person name="Record E."/>
            <person name="Riano-Pachon D.M."/>
            <person name="Robert V."/>
            <person name="Roehrig J."/>
            <person name="Ruller R."/>
            <person name="Salamov A."/>
            <person name="Salih N.S."/>
            <person name="Samson R.A."/>
            <person name="Sandor E."/>
            <person name="Sanguinetti M."/>
            <person name="Schuetze T."/>
            <person name="Sepcic K."/>
            <person name="Shelest E."/>
            <person name="Sherlock G."/>
            <person name="Sophianopoulou V."/>
            <person name="Squina F.M."/>
            <person name="Sun H."/>
            <person name="Susca A."/>
            <person name="Todd R.B."/>
            <person name="Tsang A."/>
            <person name="Unkles S.E."/>
            <person name="van de Wiele N."/>
            <person name="van Rossen-Uffink D."/>
            <person name="Oliveira J.V."/>
            <person name="Vesth T.C."/>
            <person name="Visser J."/>
            <person name="Yu J.-H."/>
            <person name="Zhou M."/>
            <person name="Andersen M.R."/>
            <person name="Archer D.B."/>
            <person name="Baker S.E."/>
            <person name="Benoit I."/>
            <person name="Brakhage A.A."/>
            <person name="Braus G.H."/>
            <person name="Fischer R."/>
            <person name="Frisvad J.C."/>
            <person name="Goldman G.H."/>
            <person name="Houbraken J."/>
            <person name="Oakley B."/>
            <person name="Pocsi I."/>
            <person name="Scazzocchio C."/>
            <person name="Seiboth B."/>
            <person name="vanKuyk P.A."/>
            <person name="Wortman J."/>
            <person name="Dyer P.S."/>
            <person name="Grigoriev I.V."/>
        </authorList>
    </citation>
    <scope>NUCLEOTIDE SEQUENCE [LARGE SCALE GENOMIC DNA]</scope>
    <source>
        <strain evidence="9">CBS 506.65</strain>
    </source>
</reference>
<dbReference type="InterPro" id="IPR000873">
    <property type="entry name" value="AMP-dep_synth/lig_dom"/>
</dbReference>
<dbReference type="AlphaFoldDB" id="A0A1L9S8M1"/>
<dbReference type="SUPFAM" id="SSF56801">
    <property type="entry name" value="Acetyl-CoA synthetase-like"/>
    <property type="match status" value="1"/>
</dbReference>
<dbReference type="InterPro" id="IPR020845">
    <property type="entry name" value="AMP-binding_CS"/>
</dbReference>
<evidence type="ECO:0000313" key="9">
    <source>
        <dbReference type="Proteomes" id="UP000184188"/>
    </source>
</evidence>
<dbReference type="GeneID" id="34616387"/>
<feature type="domain" description="AMP-binding enzyme C-terminal" evidence="7">
    <location>
        <begin position="453"/>
        <end position="530"/>
    </location>
</feature>
<sequence length="557" mass="60665">MASHDVVSFALDVQREYDPSQPLLIDANHPDRSLNGAQISLLVRTLIAGLTAQGLEKGDCVLVNMGNNVLYPPLFLAIIGAGGVYIGSNPRIPPDEVDQMVKLSRARWIITEQDSLSTIKGIADKNRINHIFIIDEADITTTIAVIQGTISLLPQANSDPTSFLSLLNFGTGDPVLIADEEMARSTPAALYTTSGTTGLPKAAVLSHASFISQHHSIVGTSPPPYAIRRLVCLPFYHGFSAVFTHLFPVRYGYPFYILPDFQLPVFLRAVQRYAITETYLVPAMIYILNQAPEGLQVSIALASMRYIGISGAPIDPAAMAYLQDNHLHPHACAGQIWGMTETALVFQNRYPASGRREDQGDLRSIGTLATRWEVKIGEAKKEASIQELVPGQLYVRGPGLVSGYLGHTEPFVDSQGWFATGDLAYVDEKQQYFILGRTKELIKVRGYSISPGEIENVLLKHPGIADAAVMGITLPDGTSEAPRAYVVQGEDIKLTSHQVYEFVQQQMASYKTLDGGVVFVESIPRTVTGKVRRGELTRLNGRREALAGLLGGRGHSG</sequence>
<dbReference type="EMBL" id="KV878351">
    <property type="protein sequence ID" value="OJJ43494.1"/>
    <property type="molecule type" value="Genomic_DNA"/>
</dbReference>
<dbReference type="InterPro" id="IPR025110">
    <property type="entry name" value="AMP-bd_C"/>
</dbReference>
<evidence type="ECO:0000256" key="3">
    <source>
        <dbReference type="ARBA" id="ARBA00022598"/>
    </source>
</evidence>
<dbReference type="PANTHER" id="PTHR24096:SF317">
    <property type="entry name" value="ADENYLATE-FORMING ENZYME AFEA"/>
    <property type="match status" value="1"/>
</dbReference>
<organism evidence="8 9">
    <name type="scientific">Penicilliopsis zonata CBS 506.65</name>
    <dbReference type="NCBI Taxonomy" id="1073090"/>
    <lineage>
        <taxon>Eukaryota</taxon>
        <taxon>Fungi</taxon>
        <taxon>Dikarya</taxon>
        <taxon>Ascomycota</taxon>
        <taxon>Pezizomycotina</taxon>
        <taxon>Eurotiomycetes</taxon>
        <taxon>Eurotiomycetidae</taxon>
        <taxon>Eurotiales</taxon>
        <taxon>Aspergillaceae</taxon>
        <taxon>Penicilliopsis</taxon>
    </lineage>
</organism>
<dbReference type="VEuPathDB" id="FungiDB:ASPZODRAFT_73829"/>
<proteinExistence type="inferred from homology"/>
<evidence type="ECO:0000256" key="4">
    <source>
        <dbReference type="ARBA" id="ARBA00022741"/>
    </source>
</evidence>